<keyword evidence="3" id="KW-1185">Reference proteome</keyword>
<dbReference type="EMBL" id="CP043431">
    <property type="protein sequence ID" value="QNT63952.1"/>
    <property type="molecule type" value="Genomic_DNA"/>
</dbReference>
<evidence type="ECO:0000259" key="1">
    <source>
        <dbReference type="Pfam" id="PF06114"/>
    </source>
</evidence>
<evidence type="ECO:0000313" key="2">
    <source>
        <dbReference type="EMBL" id="QNT63952.1"/>
    </source>
</evidence>
<feature type="domain" description="IrrE N-terminal-like" evidence="1">
    <location>
        <begin position="27"/>
        <end position="108"/>
    </location>
</feature>
<dbReference type="RefSeq" id="WP_006845611.1">
    <property type="nucleotide sequence ID" value="NZ_CP026847.1"/>
</dbReference>
<dbReference type="Gene3D" id="1.10.10.2910">
    <property type="match status" value="1"/>
</dbReference>
<dbReference type="InterPro" id="IPR010359">
    <property type="entry name" value="IrrE_HExxH"/>
</dbReference>
<name>A0A7H1MKG6_9LACO</name>
<accession>A0A7H1MKG6</accession>
<organism evidence="2 3">
    <name type="scientific">Weissella koreensis</name>
    <dbReference type="NCBI Taxonomy" id="165096"/>
    <lineage>
        <taxon>Bacteria</taxon>
        <taxon>Bacillati</taxon>
        <taxon>Bacillota</taxon>
        <taxon>Bacilli</taxon>
        <taxon>Lactobacillales</taxon>
        <taxon>Lactobacillaceae</taxon>
        <taxon>Weissella</taxon>
    </lineage>
</organism>
<proteinExistence type="predicted"/>
<sequence length="113" mass="13221">MSNLNLEIKIGEEYFPYEIKDFLSGKTVYKNGQPRIGINPYLPITRQPFTLSHELSHYILHINNNLFQSQNFNSLINDEFNGRNLEEQEADTLVSYIMVNPYAFMRAFALKNN</sequence>
<dbReference type="AlphaFoldDB" id="A0A7H1MKG6"/>
<protein>
    <submittedName>
        <fullName evidence="2">ImmA/IrrE family metallo-endopeptidase</fullName>
    </submittedName>
</protein>
<dbReference type="Proteomes" id="UP000516446">
    <property type="component" value="Chromosome"/>
</dbReference>
<evidence type="ECO:0000313" key="3">
    <source>
        <dbReference type="Proteomes" id="UP000516446"/>
    </source>
</evidence>
<dbReference type="Pfam" id="PF06114">
    <property type="entry name" value="Peptidase_M78"/>
    <property type="match status" value="1"/>
</dbReference>
<gene>
    <name evidence="2" type="ORF">FY536_01080</name>
</gene>
<reference evidence="2 3" key="1">
    <citation type="submission" date="2019-08" db="EMBL/GenBank/DDBJ databases">
        <authorList>
            <person name="Chang H.C."/>
            <person name="Mun S.Y."/>
        </authorList>
    </citation>
    <scope>NUCLEOTIDE SEQUENCE [LARGE SCALE GENOMIC DNA]</scope>
    <source>
        <strain evidence="2 3">SK</strain>
    </source>
</reference>